<reference evidence="3 4" key="1">
    <citation type="submission" date="2014-04" db="EMBL/GenBank/DDBJ databases">
        <authorList>
            <consortium name="DOE Joint Genome Institute"/>
            <person name="Kuo A."/>
            <person name="Tarkka M."/>
            <person name="Buscot F."/>
            <person name="Kohler A."/>
            <person name="Nagy L.G."/>
            <person name="Floudas D."/>
            <person name="Copeland A."/>
            <person name="Barry K.W."/>
            <person name="Cichocki N."/>
            <person name="Veneault-Fourrey C."/>
            <person name="LaButti K."/>
            <person name="Lindquist E.A."/>
            <person name="Lipzen A."/>
            <person name="Lundell T."/>
            <person name="Morin E."/>
            <person name="Murat C."/>
            <person name="Sun H."/>
            <person name="Tunlid A."/>
            <person name="Henrissat B."/>
            <person name="Grigoriev I.V."/>
            <person name="Hibbett D.S."/>
            <person name="Martin F."/>
            <person name="Nordberg H.P."/>
            <person name="Cantor M.N."/>
            <person name="Hua S.X."/>
        </authorList>
    </citation>
    <scope>NUCLEOTIDE SEQUENCE [LARGE SCALE GENOMIC DNA]</scope>
    <source>
        <strain evidence="3 4">F 1598</strain>
    </source>
</reference>
<sequence length="290" mass="31113">MDRLSAAPHLLTIFLTAAAFISGNSATVLATSVPAAHFTTAFMAAILAAHPSATPLTAVAYTAIIASAAPSGAAVQWQSTSQQPLAMPQGVDFPLDFDHPTYDWNYQESTGDSLLAGEPLLLEEEEEYSKGNTTIFPLPSSYLGNWDCMQLPTPQPSVSYPPQRPDQPLEGYTPPSSFTAHNPKFQVEQHMPVMHSMSPHVNLHQTPSAGSAMGPTIDVAELECWLYTPTHMMSASSVDVLGAHCSRQGLVQMPSPYNLQVIMTSQRSSLAGSDSRSTNTHVTTPCKLSK</sequence>
<feature type="compositionally biased region" description="Polar residues" evidence="1">
    <location>
        <begin position="268"/>
        <end position="283"/>
    </location>
</feature>
<evidence type="ECO:0000256" key="2">
    <source>
        <dbReference type="SAM" id="SignalP"/>
    </source>
</evidence>
<feature type="signal peptide" evidence="2">
    <location>
        <begin position="1"/>
        <end position="26"/>
    </location>
</feature>
<feature type="region of interest" description="Disordered" evidence="1">
    <location>
        <begin position="268"/>
        <end position="290"/>
    </location>
</feature>
<dbReference type="EMBL" id="KN833027">
    <property type="protein sequence ID" value="KIM77161.1"/>
    <property type="molecule type" value="Genomic_DNA"/>
</dbReference>
<keyword evidence="4" id="KW-1185">Reference proteome</keyword>
<reference evidence="4" key="2">
    <citation type="submission" date="2015-01" db="EMBL/GenBank/DDBJ databases">
        <title>Evolutionary Origins and Diversification of the Mycorrhizal Mutualists.</title>
        <authorList>
            <consortium name="DOE Joint Genome Institute"/>
            <consortium name="Mycorrhizal Genomics Consortium"/>
            <person name="Kohler A."/>
            <person name="Kuo A."/>
            <person name="Nagy L.G."/>
            <person name="Floudas D."/>
            <person name="Copeland A."/>
            <person name="Barry K.W."/>
            <person name="Cichocki N."/>
            <person name="Veneault-Fourrey C."/>
            <person name="LaButti K."/>
            <person name="Lindquist E.A."/>
            <person name="Lipzen A."/>
            <person name="Lundell T."/>
            <person name="Morin E."/>
            <person name="Murat C."/>
            <person name="Riley R."/>
            <person name="Ohm R."/>
            <person name="Sun H."/>
            <person name="Tunlid A."/>
            <person name="Henrissat B."/>
            <person name="Grigoriev I.V."/>
            <person name="Hibbett D.S."/>
            <person name="Martin F."/>
        </authorList>
    </citation>
    <scope>NUCLEOTIDE SEQUENCE [LARGE SCALE GENOMIC DNA]</scope>
    <source>
        <strain evidence="4">F 1598</strain>
    </source>
</reference>
<dbReference type="AlphaFoldDB" id="A0A0C3FBS6"/>
<accession>A0A0C3FBS6</accession>
<protein>
    <submittedName>
        <fullName evidence="3">Uncharacterized protein</fullName>
    </submittedName>
</protein>
<evidence type="ECO:0000256" key="1">
    <source>
        <dbReference type="SAM" id="MobiDB-lite"/>
    </source>
</evidence>
<evidence type="ECO:0000313" key="4">
    <source>
        <dbReference type="Proteomes" id="UP000054166"/>
    </source>
</evidence>
<organism evidence="3 4">
    <name type="scientific">Piloderma croceum (strain F 1598)</name>
    <dbReference type="NCBI Taxonomy" id="765440"/>
    <lineage>
        <taxon>Eukaryota</taxon>
        <taxon>Fungi</taxon>
        <taxon>Dikarya</taxon>
        <taxon>Basidiomycota</taxon>
        <taxon>Agaricomycotina</taxon>
        <taxon>Agaricomycetes</taxon>
        <taxon>Agaricomycetidae</taxon>
        <taxon>Atheliales</taxon>
        <taxon>Atheliaceae</taxon>
        <taxon>Piloderma</taxon>
    </lineage>
</organism>
<proteinExistence type="predicted"/>
<dbReference type="Proteomes" id="UP000054166">
    <property type="component" value="Unassembled WGS sequence"/>
</dbReference>
<dbReference type="HOGENOM" id="CLU_960145_0_0_1"/>
<keyword evidence="2" id="KW-0732">Signal</keyword>
<feature type="region of interest" description="Disordered" evidence="1">
    <location>
        <begin position="154"/>
        <end position="181"/>
    </location>
</feature>
<evidence type="ECO:0000313" key="3">
    <source>
        <dbReference type="EMBL" id="KIM77161.1"/>
    </source>
</evidence>
<dbReference type="InParanoid" id="A0A0C3FBS6"/>
<feature type="chain" id="PRO_5002164310" evidence="2">
    <location>
        <begin position="27"/>
        <end position="290"/>
    </location>
</feature>
<gene>
    <name evidence="3" type="ORF">PILCRDRAFT_12169</name>
</gene>
<name>A0A0C3FBS6_PILCF</name>